<dbReference type="EMBL" id="BMMV01000030">
    <property type="protein sequence ID" value="GGK24520.1"/>
    <property type="molecule type" value="Genomic_DNA"/>
</dbReference>
<dbReference type="Gene3D" id="3.40.50.1820">
    <property type="entry name" value="alpha/beta hydrolase"/>
    <property type="match status" value="1"/>
</dbReference>
<dbReference type="PANTHER" id="PTHR37017:SF11">
    <property type="entry name" value="ESTERASE_LIPASE_THIOESTERASE DOMAIN-CONTAINING PROTEIN"/>
    <property type="match status" value="1"/>
</dbReference>
<accession>A0ABQ2ET49</accession>
<evidence type="ECO:0000313" key="4">
    <source>
        <dbReference type="EMBL" id="GGK24520.1"/>
    </source>
</evidence>
<sequence length="194" mass="19990">MSPLQLATKFPGSRLSDDPDAPVPTALDAVPIPGPANPSEDVDLYIKPDKFREVFLSNRLDANTAAVLAAAQRPATPFAFSEPSKAPAWKTIPSWALVATQDFAIGTANERFMAKRAGSHTIEVDAPHAAYLTNPGAVTDLILRAAGSASENGRPSLAKTGSSERTAVMAGLSGAAVAGGAGMVVLGRRARAGN</sequence>
<dbReference type="Proteomes" id="UP000660265">
    <property type="component" value="Unassembled WGS sequence"/>
</dbReference>
<dbReference type="InterPro" id="IPR052897">
    <property type="entry name" value="Sec-Metab_Biosynth_Hydrolase"/>
</dbReference>
<evidence type="ECO:0000256" key="1">
    <source>
        <dbReference type="SAM" id="MobiDB-lite"/>
    </source>
</evidence>
<keyword evidence="2" id="KW-0812">Transmembrane</keyword>
<proteinExistence type="predicted"/>
<keyword evidence="5" id="KW-1185">Reference proteome</keyword>
<organism evidence="4 5">
    <name type="scientific">Streptomyces camponoticapitis</name>
    <dbReference type="NCBI Taxonomy" id="1616125"/>
    <lineage>
        <taxon>Bacteria</taxon>
        <taxon>Bacillati</taxon>
        <taxon>Actinomycetota</taxon>
        <taxon>Actinomycetes</taxon>
        <taxon>Kitasatosporales</taxon>
        <taxon>Streptomycetaceae</taxon>
        <taxon>Streptomyces</taxon>
    </lineage>
</organism>
<keyword evidence="2" id="KW-0472">Membrane</keyword>
<evidence type="ECO:0000313" key="5">
    <source>
        <dbReference type="Proteomes" id="UP000660265"/>
    </source>
</evidence>
<dbReference type="Pfam" id="PF12697">
    <property type="entry name" value="Abhydrolase_6"/>
    <property type="match status" value="1"/>
</dbReference>
<comment type="caution">
    <text evidence="4">The sequence shown here is derived from an EMBL/GenBank/DDBJ whole genome shotgun (WGS) entry which is preliminary data.</text>
</comment>
<protein>
    <recommendedName>
        <fullName evidence="3">AB hydrolase-1 domain-containing protein</fullName>
    </recommendedName>
</protein>
<name>A0ABQ2ET49_9ACTN</name>
<keyword evidence="2" id="KW-1133">Transmembrane helix</keyword>
<dbReference type="PANTHER" id="PTHR37017">
    <property type="entry name" value="AB HYDROLASE-1 DOMAIN-CONTAINING PROTEIN-RELATED"/>
    <property type="match status" value="1"/>
</dbReference>
<dbReference type="SUPFAM" id="SSF53474">
    <property type="entry name" value="alpha/beta-Hydrolases"/>
    <property type="match status" value="1"/>
</dbReference>
<feature type="transmembrane region" description="Helical" evidence="2">
    <location>
        <begin position="167"/>
        <end position="186"/>
    </location>
</feature>
<dbReference type="InterPro" id="IPR000073">
    <property type="entry name" value="AB_hydrolase_1"/>
</dbReference>
<evidence type="ECO:0000259" key="3">
    <source>
        <dbReference type="Pfam" id="PF12697"/>
    </source>
</evidence>
<reference evidence="5" key="1">
    <citation type="journal article" date="2019" name="Int. J. Syst. Evol. Microbiol.">
        <title>The Global Catalogue of Microorganisms (GCM) 10K type strain sequencing project: providing services to taxonomists for standard genome sequencing and annotation.</title>
        <authorList>
            <consortium name="The Broad Institute Genomics Platform"/>
            <consortium name="The Broad Institute Genome Sequencing Center for Infectious Disease"/>
            <person name="Wu L."/>
            <person name="Ma J."/>
        </authorList>
    </citation>
    <scope>NUCLEOTIDE SEQUENCE [LARGE SCALE GENOMIC DNA]</scope>
    <source>
        <strain evidence="5">CGMCC 4.7275</strain>
    </source>
</reference>
<feature type="domain" description="AB hydrolase-1" evidence="3">
    <location>
        <begin position="20"/>
        <end position="140"/>
    </location>
</feature>
<gene>
    <name evidence="4" type="ORF">GCM10011583_65650</name>
</gene>
<feature type="region of interest" description="Disordered" evidence="1">
    <location>
        <begin position="1"/>
        <end position="41"/>
    </location>
</feature>
<evidence type="ECO:0000256" key="2">
    <source>
        <dbReference type="SAM" id="Phobius"/>
    </source>
</evidence>
<dbReference type="InterPro" id="IPR029058">
    <property type="entry name" value="AB_hydrolase_fold"/>
</dbReference>